<dbReference type="InterPro" id="IPR052511">
    <property type="entry name" value="ATP-dep_Helicase"/>
</dbReference>
<dbReference type="Pfam" id="PF00270">
    <property type="entry name" value="DEAD"/>
    <property type="match status" value="1"/>
</dbReference>
<dbReference type="SUPFAM" id="SSF52540">
    <property type="entry name" value="P-loop containing nucleoside triphosphate hydrolases"/>
    <property type="match status" value="1"/>
</dbReference>
<dbReference type="GO" id="GO:0016887">
    <property type="term" value="F:ATP hydrolysis activity"/>
    <property type="evidence" value="ECO:0007669"/>
    <property type="project" value="TreeGrafter"/>
</dbReference>
<dbReference type="PANTHER" id="PTHR47962">
    <property type="entry name" value="ATP-DEPENDENT HELICASE LHR-RELATED-RELATED"/>
    <property type="match status" value="1"/>
</dbReference>
<gene>
    <name evidence="2" type="primary">cas3</name>
    <name evidence="2" type="ORF">MW046_19125</name>
</gene>
<evidence type="ECO:0000259" key="1">
    <source>
        <dbReference type="PROSITE" id="PS51192"/>
    </source>
</evidence>
<protein>
    <submittedName>
        <fullName evidence="2">Type I-D CRISPR-associated helicase Cas3</fullName>
    </submittedName>
</protein>
<evidence type="ECO:0000313" key="3">
    <source>
        <dbReference type="Proteomes" id="UP000831768"/>
    </source>
</evidence>
<dbReference type="PROSITE" id="PS51192">
    <property type="entry name" value="HELICASE_ATP_BIND_1"/>
    <property type="match status" value="1"/>
</dbReference>
<organism evidence="2 3">
    <name type="scientific">Halocatena salina</name>
    <dbReference type="NCBI Taxonomy" id="2934340"/>
    <lineage>
        <taxon>Archaea</taxon>
        <taxon>Methanobacteriati</taxon>
        <taxon>Methanobacteriota</taxon>
        <taxon>Stenosarchaea group</taxon>
        <taxon>Halobacteria</taxon>
        <taxon>Halobacteriales</taxon>
        <taxon>Natronomonadaceae</taxon>
        <taxon>Halocatena</taxon>
    </lineage>
</organism>
<keyword evidence="3" id="KW-1185">Reference proteome</keyword>
<geneLocation type="plasmid" evidence="2 3">
    <name>unnamed4</name>
</geneLocation>
<dbReference type="GO" id="GO:0005524">
    <property type="term" value="F:ATP binding"/>
    <property type="evidence" value="ECO:0007669"/>
    <property type="project" value="InterPro"/>
</dbReference>
<dbReference type="RefSeq" id="WP_247995914.1">
    <property type="nucleotide sequence ID" value="NZ_CP096023.1"/>
</dbReference>
<reference evidence="2" key="1">
    <citation type="submission" date="2022-04" db="EMBL/GenBank/DDBJ databases">
        <title>Halocatena sp. nov., isolated from a salt lake.</title>
        <authorList>
            <person name="Cui H.-L."/>
        </authorList>
    </citation>
    <scope>NUCLEOTIDE SEQUENCE</scope>
    <source>
        <strain evidence="2">AD-1</strain>
        <plasmid evidence="2">unnamed4</plasmid>
    </source>
</reference>
<dbReference type="GeneID" id="71930206"/>
<dbReference type="InterPro" id="IPR011545">
    <property type="entry name" value="DEAD/DEAH_box_helicase_dom"/>
</dbReference>
<dbReference type="Proteomes" id="UP000831768">
    <property type="component" value="Plasmid unnamed4"/>
</dbReference>
<dbReference type="Gene3D" id="3.40.50.300">
    <property type="entry name" value="P-loop containing nucleotide triphosphate hydrolases"/>
    <property type="match status" value="2"/>
</dbReference>
<dbReference type="EMBL" id="CP096023">
    <property type="protein sequence ID" value="UPM45260.1"/>
    <property type="molecule type" value="Genomic_DNA"/>
</dbReference>
<dbReference type="AlphaFoldDB" id="A0A8U0A7U3"/>
<accession>A0A8U0A7U3</accession>
<dbReference type="PANTHER" id="PTHR47962:SF5">
    <property type="entry name" value="ATP-DEPENDENT HELICASE LHR-RELATED"/>
    <property type="match status" value="1"/>
</dbReference>
<dbReference type="InterPro" id="IPR027417">
    <property type="entry name" value="P-loop_NTPase"/>
</dbReference>
<dbReference type="KEGG" id="haad:MW046_19125"/>
<dbReference type="GO" id="GO:0120545">
    <property type="term" value="F:nucleic acid conformation isomerase activity"/>
    <property type="evidence" value="ECO:0007669"/>
    <property type="project" value="UniProtKB-ARBA"/>
</dbReference>
<proteinExistence type="predicted"/>
<sequence>MIVDGAGLATEPPNDVYARLGFSHARTFQNRTAEWVQSDNAAPVAVLRAPTGAGKTAAFHSIIEENNLTLVVYPTNALLNQQISRFEANGVSVAPLTGNTLSGHGDDRVEEILSFTDRYSGHDIVVTNPDILQSIIQNTYHGTTKAMQFYDRFDAVIYDEFHFYDPLAASGLLLQIHIFLDRRPTADIVLASATPNESFVSFVTDELAHSVRDIDVVFDDAGDRFRQPVTVKRHETRTIDEEIDAVIDRLRELITSADDLQTPQVALVFNSVAASNDFHQTLSDVAPEVFKHTVKDNGFDTNDPDVDLETESYFILNTTSKGEVGLDHDIQTLFMETPRSPSSFLQRFGRAGREHEATVHVYGLKEISWPETMAYRDFVSSIYNRVGDGPTADSEISQLRSLIGLRAAYALQDRMDAPEWMGEELRADFESAPEFDRWRGFIRSLDTTLKKAGEFGSPITRNSPTRKMLTFTRHCLGAFRGLRGRSLSIDIEYPRGDRKALTSYDLLTALRYYDIESITSDGTPRLRRRDTDQPVAITGRVPGYENRPKDYSGSRATLQDQFNKWLYPEIDMADLEQTRVDEGLLRRFISVLPLPKAVLPIEVRYDRYVAYVEQDGIPSVTVERRNI</sequence>
<dbReference type="NCBIfam" id="TIGR03158">
    <property type="entry name" value="cas3_cyano"/>
    <property type="match status" value="1"/>
</dbReference>
<dbReference type="SMART" id="SM00487">
    <property type="entry name" value="DEXDc"/>
    <property type="match status" value="1"/>
</dbReference>
<dbReference type="GO" id="GO:0140097">
    <property type="term" value="F:catalytic activity, acting on DNA"/>
    <property type="evidence" value="ECO:0007669"/>
    <property type="project" value="UniProtKB-ARBA"/>
</dbReference>
<dbReference type="GO" id="GO:0003677">
    <property type="term" value="F:DNA binding"/>
    <property type="evidence" value="ECO:0007669"/>
    <property type="project" value="TreeGrafter"/>
</dbReference>
<dbReference type="InterPro" id="IPR017575">
    <property type="entry name" value="CRISPR-assoc_helicase_Cas3"/>
</dbReference>
<name>A0A8U0A7U3_9EURY</name>
<feature type="domain" description="Helicase ATP-binding" evidence="1">
    <location>
        <begin position="36"/>
        <end position="213"/>
    </location>
</feature>
<evidence type="ECO:0000313" key="2">
    <source>
        <dbReference type="EMBL" id="UPM45260.1"/>
    </source>
</evidence>
<keyword evidence="2" id="KW-0614">Plasmid</keyword>
<dbReference type="InterPro" id="IPR014001">
    <property type="entry name" value="Helicase_ATP-bd"/>
</dbReference>